<evidence type="ECO:0000313" key="2">
    <source>
        <dbReference type="Proteomes" id="UP001143856"/>
    </source>
</evidence>
<gene>
    <name evidence="1" type="ORF">NUW58_g2226</name>
</gene>
<sequence>MRRITNITNELLGLFVSAADDAYIEKWLNVDRENSSDRARRDVILRVHPTKPITHPQVRHAQKRKISILFWLTDNRVIIIRANQAGEPHIISSVRSDHVHPTREEHPRLTLAFRGNGVIYRSPTCVEAAAFWKMEKTAPGSGIPESASRPQVFPEQNNTADVNDDNESDVVELPPSTSIGASDDSDIEPDDDDGEPLELDAEARPAHTEHSDSYRSLQSASGLQGIRGEPNNNSLGEDADGECIPEADMDGTE</sequence>
<dbReference type="EMBL" id="JAPDGR010000280">
    <property type="protein sequence ID" value="KAJ2992260.1"/>
    <property type="molecule type" value="Genomic_DNA"/>
</dbReference>
<organism evidence="1 2">
    <name type="scientific">Xylaria curta</name>
    <dbReference type="NCBI Taxonomy" id="42375"/>
    <lineage>
        <taxon>Eukaryota</taxon>
        <taxon>Fungi</taxon>
        <taxon>Dikarya</taxon>
        <taxon>Ascomycota</taxon>
        <taxon>Pezizomycotina</taxon>
        <taxon>Sordariomycetes</taxon>
        <taxon>Xylariomycetidae</taxon>
        <taxon>Xylariales</taxon>
        <taxon>Xylariaceae</taxon>
        <taxon>Xylaria</taxon>
    </lineage>
</organism>
<reference evidence="1" key="1">
    <citation type="submission" date="2022-10" db="EMBL/GenBank/DDBJ databases">
        <title>Genome Sequence of Xylaria curta.</title>
        <authorList>
            <person name="Buettner E."/>
        </authorList>
    </citation>
    <scope>NUCLEOTIDE SEQUENCE</scope>
    <source>
        <strain evidence="1">Babe10</strain>
    </source>
</reference>
<dbReference type="Proteomes" id="UP001143856">
    <property type="component" value="Unassembled WGS sequence"/>
</dbReference>
<accession>A0ACC1PH56</accession>
<keyword evidence="2" id="KW-1185">Reference proteome</keyword>
<protein>
    <submittedName>
        <fullName evidence="1">Uncharacterized protein</fullName>
    </submittedName>
</protein>
<evidence type="ECO:0000313" key="1">
    <source>
        <dbReference type="EMBL" id="KAJ2992260.1"/>
    </source>
</evidence>
<proteinExistence type="predicted"/>
<name>A0ACC1PH56_9PEZI</name>
<comment type="caution">
    <text evidence="1">The sequence shown here is derived from an EMBL/GenBank/DDBJ whole genome shotgun (WGS) entry which is preliminary data.</text>
</comment>